<dbReference type="Gene3D" id="3.40.50.1110">
    <property type="entry name" value="SGNH hydrolase"/>
    <property type="match status" value="1"/>
</dbReference>
<dbReference type="RefSeq" id="WP_135463400.1">
    <property type="nucleotide sequence ID" value="NZ_SRLC01000001.1"/>
</dbReference>
<dbReference type="PANTHER" id="PTHR30383">
    <property type="entry name" value="THIOESTERASE 1/PROTEASE 1/LYSOPHOSPHOLIPASE L1"/>
    <property type="match status" value="1"/>
</dbReference>
<reference evidence="2 3" key="1">
    <citation type="submission" date="2019-04" db="EMBL/GenBank/DDBJ databases">
        <authorList>
            <person name="Feng G."/>
            <person name="Zhang J."/>
            <person name="Zhu H."/>
        </authorList>
    </citation>
    <scope>NUCLEOTIDE SEQUENCE [LARGE SCALE GENOMIC DNA]</scope>
    <source>
        <strain evidence="2 3">JCM 31653</strain>
    </source>
</reference>
<dbReference type="Pfam" id="PF13472">
    <property type="entry name" value="Lipase_GDSL_2"/>
    <property type="match status" value="1"/>
</dbReference>
<dbReference type="AlphaFoldDB" id="A0A4Z0Q823"/>
<dbReference type="OrthoDB" id="9790057at2"/>
<keyword evidence="3" id="KW-1185">Reference proteome</keyword>
<sequence>MLTTPRAPRLLLLGDSITAGFDTARLLPELAIRNEGVSGDSTVELLERLRPEWLPTPTLQAVFVCIGTNDLARARTDEFILQQIIRIVAAVRQAAAPGLPIYLTSLFPTRDNAPRPNARIVGFNQQLAQLSRQLGAPFLNLHPHFTDETGQLRADFTDDGLHLLEAAYARWALLLREVVQEQGLASGS</sequence>
<dbReference type="InterPro" id="IPR051532">
    <property type="entry name" value="Ester_Hydrolysis_Enzymes"/>
</dbReference>
<accession>A0A4Z0Q823</accession>
<gene>
    <name evidence="2" type="ORF">E5K00_11720</name>
</gene>
<proteinExistence type="predicted"/>
<dbReference type="PANTHER" id="PTHR30383:SF5">
    <property type="entry name" value="SGNH HYDROLASE-TYPE ESTERASE DOMAIN-CONTAINING PROTEIN"/>
    <property type="match status" value="1"/>
</dbReference>
<name>A0A4Z0Q823_9BACT</name>
<dbReference type="EMBL" id="SRLC01000001">
    <property type="protein sequence ID" value="TGE25824.1"/>
    <property type="molecule type" value="Genomic_DNA"/>
</dbReference>
<dbReference type="GO" id="GO:0004622">
    <property type="term" value="F:phosphatidylcholine lysophospholipase activity"/>
    <property type="evidence" value="ECO:0007669"/>
    <property type="project" value="TreeGrafter"/>
</dbReference>
<dbReference type="SUPFAM" id="SSF52266">
    <property type="entry name" value="SGNH hydrolase"/>
    <property type="match status" value="1"/>
</dbReference>
<comment type="caution">
    <text evidence="2">The sequence shown here is derived from an EMBL/GenBank/DDBJ whole genome shotgun (WGS) entry which is preliminary data.</text>
</comment>
<dbReference type="InterPro" id="IPR036514">
    <property type="entry name" value="SGNH_hydro_sf"/>
</dbReference>
<feature type="domain" description="SGNH hydrolase-type esterase" evidence="1">
    <location>
        <begin position="12"/>
        <end position="170"/>
    </location>
</feature>
<organism evidence="2 3">
    <name type="scientific">Hymenobacter aquaticus</name>
    <dbReference type="NCBI Taxonomy" id="1867101"/>
    <lineage>
        <taxon>Bacteria</taxon>
        <taxon>Pseudomonadati</taxon>
        <taxon>Bacteroidota</taxon>
        <taxon>Cytophagia</taxon>
        <taxon>Cytophagales</taxon>
        <taxon>Hymenobacteraceae</taxon>
        <taxon>Hymenobacter</taxon>
    </lineage>
</organism>
<dbReference type="Proteomes" id="UP000297549">
    <property type="component" value="Unassembled WGS sequence"/>
</dbReference>
<protein>
    <recommendedName>
        <fullName evidence="1">SGNH hydrolase-type esterase domain-containing protein</fullName>
    </recommendedName>
</protein>
<evidence type="ECO:0000313" key="3">
    <source>
        <dbReference type="Proteomes" id="UP000297549"/>
    </source>
</evidence>
<evidence type="ECO:0000313" key="2">
    <source>
        <dbReference type="EMBL" id="TGE25824.1"/>
    </source>
</evidence>
<dbReference type="InterPro" id="IPR013830">
    <property type="entry name" value="SGNH_hydro"/>
</dbReference>
<evidence type="ECO:0000259" key="1">
    <source>
        <dbReference type="Pfam" id="PF13472"/>
    </source>
</evidence>